<evidence type="ECO:0000256" key="1">
    <source>
        <dbReference type="ARBA" id="ARBA00004370"/>
    </source>
</evidence>
<feature type="non-terminal residue" evidence="6">
    <location>
        <position position="1"/>
    </location>
</feature>
<keyword evidence="3" id="KW-1133">Transmembrane helix</keyword>
<dbReference type="AlphaFoldDB" id="A0A7R9KVN0"/>
<organism evidence="6">
    <name type="scientific">Medioppia subpectinata</name>
    <dbReference type="NCBI Taxonomy" id="1979941"/>
    <lineage>
        <taxon>Eukaryota</taxon>
        <taxon>Metazoa</taxon>
        <taxon>Ecdysozoa</taxon>
        <taxon>Arthropoda</taxon>
        <taxon>Chelicerata</taxon>
        <taxon>Arachnida</taxon>
        <taxon>Acari</taxon>
        <taxon>Acariformes</taxon>
        <taxon>Sarcoptiformes</taxon>
        <taxon>Oribatida</taxon>
        <taxon>Brachypylina</taxon>
        <taxon>Oppioidea</taxon>
        <taxon>Oppiidae</taxon>
        <taxon>Medioppia</taxon>
    </lineage>
</organism>
<evidence type="ECO:0000313" key="6">
    <source>
        <dbReference type="EMBL" id="CAD7629879.1"/>
    </source>
</evidence>
<dbReference type="InterPro" id="IPR028082">
    <property type="entry name" value="Peripla_BP_I"/>
</dbReference>
<dbReference type="EMBL" id="CAJPIZ010007427">
    <property type="protein sequence ID" value="CAG2110309.1"/>
    <property type="molecule type" value="Genomic_DNA"/>
</dbReference>
<dbReference type="Proteomes" id="UP000759131">
    <property type="component" value="Unassembled WGS sequence"/>
</dbReference>
<evidence type="ECO:0000256" key="3">
    <source>
        <dbReference type="ARBA" id="ARBA00022989"/>
    </source>
</evidence>
<dbReference type="Gene3D" id="3.40.50.2300">
    <property type="match status" value="4"/>
</dbReference>
<dbReference type="Pfam" id="PF01094">
    <property type="entry name" value="ANF_receptor"/>
    <property type="match status" value="1"/>
</dbReference>
<dbReference type="EMBL" id="OC862002">
    <property type="protein sequence ID" value="CAD7629879.1"/>
    <property type="molecule type" value="Genomic_DNA"/>
</dbReference>
<keyword evidence="4" id="KW-0472">Membrane</keyword>
<keyword evidence="2" id="KW-0812">Transmembrane</keyword>
<evidence type="ECO:0000313" key="7">
    <source>
        <dbReference type="Proteomes" id="UP000759131"/>
    </source>
</evidence>
<proteinExistence type="predicted"/>
<protein>
    <recommendedName>
        <fullName evidence="5">Receptor ligand binding region domain-containing protein</fullName>
    </recommendedName>
</protein>
<feature type="domain" description="Receptor ligand binding region" evidence="5">
    <location>
        <begin position="5"/>
        <end position="265"/>
    </location>
</feature>
<dbReference type="SUPFAM" id="SSF53822">
    <property type="entry name" value="Periplasmic binding protein-like I"/>
    <property type="match status" value="1"/>
</dbReference>
<reference evidence="6" key="1">
    <citation type="submission" date="2020-11" db="EMBL/GenBank/DDBJ databases">
        <authorList>
            <person name="Tran Van P."/>
        </authorList>
    </citation>
    <scope>NUCLEOTIDE SEQUENCE</scope>
</reference>
<dbReference type="OrthoDB" id="6431905at2759"/>
<gene>
    <name evidence="6" type="ORF">OSB1V03_LOCUS10294</name>
</gene>
<name>A0A7R9KVN0_9ACAR</name>
<keyword evidence="7" id="KW-1185">Reference proteome</keyword>
<comment type="subcellular location">
    <subcellularLocation>
        <location evidence="1">Membrane</location>
    </subcellularLocation>
</comment>
<accession>A0A7R9KVN0</accession>
<evidence type="ECO:0000256" key="2">
    <source>
        <dbReference type="ARBA" id="ARBA00022692"/>
    </source>
</evidence>
<dbReference type="InterPro" id="IPR001828">
    <property type="entry name" value="ANF_lig-bd_rcpt"/>
</dbReference>
<evidence type="ECO:0000259" key="5">
    <source>
        <dbReference type="Pfam" id="PF01094"/>
    </source>
</evidence>
<evidence type="ECO:0000256" key="4">
    <source>
        <dbReference type="ARBA" id="ARBA00023136"/>
    </source>
</evidence>
<dbReference type="GO" id="GO:0016020">
    <property type="term" value="C:membrane"/>
    <property type="evidence" value="ECO:0007669"/>
    <property type="project" value="UniProtKB-SubCell"/>
</dbReference>
<sequence length="285" mass="32483">YVPKDDSFHATKKACYQVSSGVIAIFGPQEDKLGAHVQSLCDALDIPHIESREHNIPINNAKEFSINLHPGAYAISQSLRLLVKFLNWTQVAVIYEDDISLISLQELVRLPLQKNVQFIYRKSSKENFRETLRDLKMRNIYSIIVDTKPESLPLLLTADLETFNLEDFKYNYVNMTAFRLVDSDNPLVRHTLRDIERFQPIGNNILNKSNVIQAGPALMYDAVYALTRGLHSLQQNSPFLLRFPNNASCDSEISWTDGSSLFNYIDSCYSVSNPYGEQHNSSDED</sequence>